<evidence type="ECO:0000259" key="21">
    <source>
        <dbReference type="PROSITE" id="PS50825"/>
    </source>
</evidence>
<dbReference type="FunFam" id="2.10.25.10:FF:000014">
    <property type="entry name" value="Latent-transforming growth factor beta-binding protein 3"/>
    <property type="match status" value="2"/>
</dbReference>
<feature type="region of interest" description="Disordered" evidence="18">
    <location>
        <begin position="88"/>
        <end position="108"/>
    </location>
</feature>
<feature type="compositionally biased region" description="Acidic residues" evidence="18">
    <location>
        <begin position="195"/>
        <end position="218"/>
    </location>
</feature>
<dbReference type="GO" id="GO:0005509">
    <property type="term" value="F:calcium ion binding"/>
    <property type="evidence" value="ECO:0007669"/>
    <property type="project" value="InterPro"/>
</dbReference>
<keyword evidence="5 16" id="KW-0245">EGF-like domain</keyword>
<dbReference type="FunFam" id="2.10.25.10:FF:000038">
    <property type="entry name" value="Fibrillin 2"/>
    <property type="match status" value="1"/>
</dbReference>
<dbReference type="Pfam" id="PF07645">
    <property type="entry name" value="EGF_CA"/>
    <property type="match status" value="8"/>
</dbReference>
<dbReference type="SUPFAM" id="SSF57535">
    <property type="entry name" value="Complement control module/SCR domain"/>
    <property type="match status" value="3"/>
</dbReference>
<dbReference type="InterPro" id="IPR001881">
    <property type="entry name" value="EGF-like_Ca-bd_dom"/>
</dbReference>
<dbReference type="FunFam" id="2.10.25.10:FF:000010">
    <property type="entry name" value="Pro-epidermal growth factor"/>
    <property type="match status" value="2"/>
</dbReference>
<comment type="subcellular location">
    <subcellularLocation>
        <location evidence="1">Membrane</location>
        <topology evidence="1">Single-pass type I membrane protein</topology>
    </subcellularLocation>
    <subcellularLocation>
        <location evidence="2">Secreted</location>
        <location evidence="2">Extracellular space</location>
        <location evidence="2">Extracellular matrix</location>
    </subcellularLocation>
</comment>
<evidence type="ECO:0000256" key="18">
    <source>
        <dbReference type="SAM" id="MobiDB-lite"/>
    </source>
</evidence>
<keyword evidence="10" id="KW-0106">Calcium</keyword>
<feature type="domain" description="EGF-like" evidence="20">
    <location>
        <begin position="620"/>
        <end position="661"/>
    </location>
</feature>
<dbReference type="PROSITE" id="PS50923">
    <property type="entry name" value="SUSHI"/>
    <property type="match status" value="3"/>
</dbReference>
<comment type="caution">
    <text evidence="16">Lacks conserved residue(s) required for the propagation of feature annotation.</text>
</comment>
<dbReference type="PROSITE" id="PS50026">
    <property type="entry name" value="EGF_3"/>
    <property type="match status" value="9"/>
</dbReference>
<feature type="signal peptide" evidence="19">
    <location>
        <begin position="1"/>
        <end position="23"/>
    </location>
</feature>
<keyword evidence="13 16" id="KW-1015">Disulfide bond</keyword>
<dbReference type="PANTHER" id="PTHR47333:SF4">
    <property type="entry name" value="EGF-LIKE DOMAIN-CONTAINING PROTEIN"/>
    <property type="match status" value="1"/>
</dbReference>
<keyword evidence="9" id="KW-0677">Repeat</keyword>
<accession>A0A1A9W7Q2</accession>
<dbReference type="Proteomes" id="UP000091820">
    <property type="component" value="Unassembled WGS sequence"/>
</dbReference>
<evidence type="ECO:0000256" key="13">
    <source>
        <dbReference type="ARBA" id="ARBA00023157"/>
    </source>
</evidence>
<keyword evidence="4" id="KW-0272">Extracellular matrix</keyword>
<protein>
    <recommendedName>
        <fullName evidence="25">Fibrillin-2</fullName>
    </recommendedName>
</protein>
<dbReference type="InterPro" id="IPR013032">
    <property type="entry name" value="EGF-like_CS"/>
</dbReference>
<dbReference type="FunFam" id="2.10.25.10:FF:000044">
    <property type="entry name" value="Fibrillin 2"/>
    <property type="match status" value="1"/>
</dbReference>
<proteinExistence type="predicted"/>
<evidence type="ECO:0008006" key="25">
    <source>
        <dbReference type="Google" id="ProtNLM"/>
    </source>
</evidence>
<keyword evidence="24" id="KW-1185">Reference proteome</keyword>
<dbReference type="Pfam" id="PF02494">
    <property type="entry name" value="HYR"/>
    <property type="match status" value="1"/>
</dbReference>
<evidence type="ECO:0000256" key="6">
    <source>
        <dbReference type="ARBA" id="ARBA00022583"/>
    </source>
</evidence>
<keyword evidence="6" id="KW-0254">Endocytosis</keyword>
<dbReference type="InterPro" id="IPR018097">
    <property type="entry name" value="EGF_Ca-bd_CS"/>
</dbReference>
<dbReference type="SMART" id="SM00179">
    <property type="entry name" value="EGF_CA"/>
    <property type="match status" value="19"/>
</dbReference>
<dbReference type="CDD" id="cd00033">
    <property type="entry name" value="CCP"/>
    <property type="match status" value="3"/>
</dbReference>
<evidence type="ECO:0000256" key="7">
    <source>
        <dbReference type="ARBA" id="ARBA00022692"/>
    </source>
</evidence>
<keyword evidence="15" id="KW-0325">Glycoprotein</keyword>
<sequence>MTHGYHILVTLSLISVLFTTVIAARYEDCERPPSVSYATIRVEDEETAIRAIYTCLAGYELRGSSEVVCDLDRDEWITELPACIRQSDSNGMNAETTNKRRKQSDTVEDRSVSAALATTLDMSCVQAKVKAPEIRHGYVEKYDRRRKGDKIFLVASYSCNENFEFEDSEINTLYCSDRRWIGELPVCISLGQYVEEEDEEEYGEYDNGEEDDGEDDGVISEKTPKTVIPSPSTAMPASESLPSSSSEVEHGLQEDLIQLATEANVVVEPTQDPYTPRVLDEDCGSNKGGCSQNCERLLYPGENEPRLRCSCHEGFSLDPYDYSTCQDINECLIDNGGCQQVCENLPGSFQCTCKPGYQIDTFTGTACIDINECENPKTSAECTAGCVNTPGSYQCIATNYNAVEENDLNHTEISETTQPAETLECMVGYRAHGGRCVDIDECSEMNHDCEICLNTEGSFQCSCSPGFDLASDNKTCLDIDECSIVVEYNEDEAPSRLCSHYCENTMGGFVCNCPPKYHLFEDLRTCVRDTCADLKNLNLNKTQCSYDCIDLLDGSYECLCPESYKLSEDGFTCSLVEDICSHSRANELCYPGTCQPVESRTSFNCICPIGFVQNNYSCVDIDECTERSHKCSHDCINIEGDYRCSCPEGFKFRDNSTKECEDVDECQFQENICDNLRCVNYAGGFNCLCHDGSEPDENTGICASTIEDPCASHPCSHECTPDGQNFRCTCPENMTLDVFGENCVVLDLCSISNNGCEHICNSDAEGRCSCHQGFTLDHTGKSCVDIDECEEKNGGCHHLCTNFAGGFNCSCYQGFDFLDEPLKNYCFDVDECITGVHTCLPDTICENLNGSFTCVCPQGYAVGLDLGHSGLFSYHNLSLNSSYSPACLDIDECSIDNGNCSHFCINLPGNHECSCSPGYVLSTENNRSCFLVDACLQQNGGCSHNCQYVNGQAECSCPKGLHLDSDQKTCLDTDECLLTNNSCDHVCENLFASYACSCRRGFTLASDNHSCLDINECAEKFDNCSVICINILGSYICACEPGYELAEDQRTCLDVNECLFGQHDCSHECINVEGGFECSCPEGYYLGSNRSLCLDIDECSTIDHGCSHDCVNTMGSYECICPSGFGLTEDGKSCMNTACLVNNGGCSHFCSIEIGCNCPAGWALQDDRKTCYDINECLYNNGGCDFKCINTDGAYECLCFDDSQQRIGESCPPVCPAGYTVNPNDPSKCVDIDECLAPDVCEFTCLNTNGSYDCLCPLGYRLADGNRCVDIDECEENNGGCVGGQCLNYMGSFECKCATGYRLGHDLKTCEKHIELRDECPIFEPPENAEIHCTKYRHKQRFFYNTRCKIWCKQGYRLVGPSQRYCNASGQWDDYQNLCLPVVCPRLSHPMHGILLPQSCTTGRTYMGERCRLQCNAGYVPVGKSVTICTQQMQWSYNDPLDCKPKEIETHTGSSNGFTPFPLPTVSTYDIATTFNKRPISGVGLTTNIGDGEKIRRPYIKCPRNTTVFLHGVEKTAHVVLQKPLTNMDYRYIESSPAWTKDLETHLSAGTHVVIFRGYDPLTGRRARCKTVIHVRYAESPQAIFCTPSFEVTLGENQSYRSVVWDEPRFEARIGAIRKIYKSRLPGELFSSGVHKVFYEATSEDGLVAQCEFKITVKKYSPSQESQLNLNKETGYKPAGEHITMKTSDFPANSFATKETSRSYPSGENTNLPAQTEFKRNMFLSNWIQPVSKGYEASVNSLQAHSPNLYSHTKANDNIEPESPKNSLDSILETVYSPPSTATTALNTINQISTPIEPAFTLYHSNLRPDYNQPRSYSTLVPSNTVHTNSGSIPTVHSSSTIDTMMTKAHLLPGHESFIICPGEEPVKVTNAKSVELPTNCILKNVRHKSFRQFVKRRSLAKIRHSYGFE</sequence>
<dbReference type="PANTHER" id="PTHR47333">
    <property type="entry name" value="VON WILLEBRAND FACTOR C AND EGF DOMAIN-CONTAINING PROTEIN"/>
    <property type="match status" value="1"/>
</dbReference>
<feature type="disulfide bond" evidence="17">
    <location>
        <begin position="1352"/>
        <end position="1379"/>
    </location>
</feature>
<dbReference type="InterPro" id="IPR009030">
    <property type="entry name" value="Growth_fac_rcpt_cys_sf"/>
</dbReference>
<keyword evidence="17" id="KW-0768">Sushi</keyword>
<keyword evidence="7" id="KW-0812">Transmembrane</keyword>
<dbReference type="InterPro" id="IPR035976">
    <property type="entry name" value="Sushi/SCR/CCP_sf"/>
</dbReference>
<feature type="domain" description="HYR" evidence="21">
    <location>
        <begin position="1576"/>
        <end position="1659"/>
    </location>
</feature>
<feature type="region of interest" description="Disordered" evidence="18">
    <location>
        <begin position="195"/>
        <end position="251"/>
    </location>
</feature>
<feature type="domain" description="EGF-like" evidence="20">
    <location>
        <begin position="1013"/>
        <end position="1053"/>
    </location>
</feature>
<dbReference type="InterPro" id="IPR000742">
    <property type="entry name" value="EGF"/>
</dbReference>
<feature type="chain" id="PRO_5008400065" description="Fibrillin-2" evidence="19">
    <location>
        <begin position="24"/>
        <end position="1910"/>
    </location>
</feature>
<feature type="domain" description="EGF-like" evidence="20">
    <location>
        <begin position="1231"/>
        <end position="1269"/>
    </location>
</feature>
<dbReference type="Pfam" id="PF12662">
    <property type="entry name" value="cEGF"/>
    <property type="match status" value="4"/>
</dbReference>
<evidence type="ECO:0000256" key="5">
    <source>
        <dbReference type="ARBA" id="ARBA00022536"/>
    </source>
</evidence>
<organism evidence="23 24">
    <name type="scientific">Glossina brevipalpis</name>
    <dbReference type="NCBI Taxonomy" id="37001"/>
    <lineage>
        <taxon>Eukaryota</taxon>
        <taxon>Metazoa</taxon>
        <taxon>Ecdysozoa</taxon>
        <taxon>Arthropoda</taxon>
        <taxon>Hexapoda</taxon>
        <taxon>Insecta</taxon>
        <taxon>Pterygota</taxon>
        <taxon>Neoptera</taxon>
        <taxon>Endopterygota</taxon>
        <taxon>Diptera</taxon>
        <taxon>Brachycera</taxon>
        <taxon>Muscomorpha</taxon>
        <taxon>Hippoboscoidea</taxon>
        <taxon>Glossinidae</taxon>
        <taxon>Glossina</taxon>
    </lineage>
</organism>
<dbReference type="FunFam" id="2.10.25.10:FF:000240">
    <property type="entry name" value="Vitamin K-dependent protein S"/>
    <property type="match status" value="1"/>
</dbReference>
<evidence type="ECO:0000259" key="20">
    <source>
        <dbReference type="PROSITE" id="PS50026"/>
    </source>
</evidence>
<dbReference type="InterPro" id="IPR049883">
    <property type="entry name" value="NOTCH1_EGF-like"/>
</dbReference>
<keyword evidence="3" id="KW-0964">Secreted</keyword>
<dbReference type="STRING" id="37001.A0A1A9W7Q2"/>
<dbReference type="FunFam" id="2.10.25.10:FF:000210">
    <property type="entry name" value="Hemicentin 1"/>
    <property type="match status" value="1"/>
</dbReference>
<evidence type="ECO:0000256" key="3">
    <source>
        <dbReference type="ARBA" id="ARBA00022525"/>
    </source>
</evidence>
<dbReference type="VEuPathDB" id="VectorBase:GBRI009198"/>
<reference evidence="24" key="1">
    <citation type="submission" date="2014-03" db="EMBL/GenBank/DDBJ databases">
        <authorList>
            <person name="Aksoy S."/>
            <person name="Warren W."/>
            <person name="Wilson R.K."/>
        </authorList>
    </citation>
    <scope>NUCLEOTIDE SEQUENCE [LARGE SCALE GENOMIC DNA]</scope>
    <source>
        <strain evidence="24">IAEA</strain>
    </source>
</reference>
<evidence type="ECO:0000256" key="10">
    <source>
        <dbReference type="ARBA" id="ARBA00022837"/>
    </source>
</evidence>
<keyword evidence="8 19" id="KW-0732">Signal</keyword>
<feature type="domain" description="Sushi" evidence="22">
    <location>
        <begin position="1382"/>
        <end position="1445"/>
    </location>
</feature>
<feature type="disulfide bond" evidence="16">
    <location>
        <begin position="1235"/>
        <end position="1245"/>
    </location>
</feature>
<dbReference type="GO" id="GO:0071944">
    <property type="term" value="C:cell periphery"/>
    <property type="evidence" value="ECO:0007669"/>
    <property type="project" value="UniProtKB-ARBA"/>
</dbReference>
<dbReference type="SMART" id="SM00181">
    <property type="entry name" value="EGF"/>
    <property type="match status" value="22"/>
</dbReference>
<dbReference type="InterPro" id="IPR026823">
    <property type="entry name" value="cEGF"/>
</dbReference>
<dbReference type="SMART" id="SM00032">
    <property type="entry name" value="CCP"/>
    <property type="match status" value="4"/>
</dbReference>
<evidence type="ECO:0000313" key="23">
    <source>
        <dbReference type="EnsemblMetazoa" id="GBRI009198-PA"/>
    </source>
</evidence>
<evidence type="ECO:0000256" key="2">
    <source>
        <dbReference type="ARBA" id="ARBA00004498"/>
    </source>
</evidence>
<dbReference type="InterPro" id="IPR003410">
    <property type="entry name" value="HYR_dom"/>
</dbReference>
<dbReference type="CDD" id="cd00054">
    <property type="entry name" value="EGF_CA"/>
    <property type="match status" value="5"/>
</dbReference>
<feature type="domain" description="EGF-like" evidence="20">
    <location>
        <begin position="1095"/>
        <end position="1135"/>
    </location>
</feature>
<evidence type="ECO:0000256" key="11">
    <source>
        <dbReference type="ARBA" id="ARBA00022989"/>
    </source>
</evidence>
<feature type="domain" description="EGF-like" evidence="20">
    <location>
        <begin position="327"/>
        <end position="363"/>
    </location>
</feature>
<reference evidence="23" key="2">
    <citation type="submission" date="2020-05" db="UniProtKB">
        <authorList>
            <consortium name="EnsemblMetazoa"/>
        </authorList>
    </citation>
    <scope>IDENTIFICATION</scope>
    <source>
        <strain evidence="23">IAEA</strain>
    </source>
</reference>
<dbReference type="EnsemblMetazoa" id="GBRI009198-RA">
    <property type="protein sequence ID" value="GBRI009198-PA"/>
    <property type="gene ID" value="GBRI009198"/>
</dbReference>
<keyword evidence="12" id="KW-0472">Membrane</keyword>
<evidence type="ECO:0000256" key="9">
    <source>
        <dbReference type="ARBA" id="ARBA00022737"/>
    </source>
</evidence>
<evidence type="ECO:0000256" key="19">
    <source>
        <dbReference type="SAM" id="SignalP"/>
    </source>
</evidence>
<evidence type="ECO:0000313" key="24">
    <source>
        <dbReference type="Proteomes" id="UP000091820"/>
    </source>
</evidence>
<dbReference type="PROSITE" id="PS01187">
    <property type="entry name" value="EGF_CA"/>
    <property type="match status" value="6"/>
</dbReference>
<name>A0A1A9W7Q2_9MUSC</name>
<keyword evidence="14" id="KW-0675">Receptor</keyword>
<dbReference type="PROSITE" id="PS01186">
    <property type="entry name" value="EGF_2"/>
    <property type="match status" value="7"/>
</dbReference>
<evidence type="ECO:0000256" key="17">
    <source>
        <dbReference type="PROSITE-ProRule" id="PRU00302"/>
    </source>
</evidence>
<dbReference type="InterPro" id="IPR000436">
    <property type="entry name" value="Sushi_SCR_CCP_dom"/>
</dbReference>
<dbReference type="PROSITE" id="PS00010">
    <property type="entry name" value="ASX_HYDROXYL"/>
    <property type="match status" value="10"/>
</dbReference>
<dbReference type="Pfam" id="PF14670">
    <property type="entry name" value="FXa_inhibition"/>
    <property type="match status" value="2"/>
</dbReference>
<dbReference type="Gene3D" id="2.10.70.10">
    <property type="entry name" value="Complement Module, domain 1"/>
    <property type="match status" value="4"/>
</dbReference>
<dbReference type="SUPFAM" id="SSF57184">
    <property type="entry name" value="Growth factor receptor domain"/>
    <property type="match status" value="5"/>
</dbReference>
<evidence type="ECO:0000256" key="4">
    <source>
        <dbReference type="ARBA" id="ARBA00022530"/>
    </source>
</evidence>
<keyword evidence="11" id="KW-1133">Transmembrane helix</keyword>
<feature type="domain" description="Sushi" evidence="22">
    <location>
        <begin position="1318"/>
        <end position="1381"/>
    </location>
</feature>
<dbReference type="InterPro" id="IPR000152">
    <property type="entry name" value="EGF-type_Asp/Asn_hydroxyl_site"/>
</dbReference>
<dbReference type="InterPro" id="IPR052080">
    <property type="entry name" value="vWF_C/EGF_Fibrillin"/>
</dbReference>
<dbReference type="PROSITE" id="PS50825">
    <property type="entry name" value="HYR"/>
    <property type="match status" value="1"/>
</dbReference>
<dbReference type="FunFam" id="2.10.25.10:FF:000009">
    <property type="entry name" value="Low-density lipoprotein receptor isoform 1"/>
    <property type="match status" value="1"/>
</dbReference>
<dbReference type="Gene3D" id="2.10.25.10">
    <property type="entry name" value="Laminin"/>
    <property type="match status" value="22"/>
</dbReference>
<evidence type="ECO:0000256" key="15">
    <source>
        <dbReference type="ARBA" id="ARBA00023180"/>
    </source>
</evidence>
<feature type="domain" description="Sushi" evidence="22">
    <location>
        <begin position="27"/>
        <end position="85"/>
    </location>
</feature>
<feature type="domain" description="EGF-like" evidence="20">
    <location>
        <begin position="828"/>
        <end position="866"/>
    </location>
</feature>
<dbReference type="SUPFAM" id="SSF57196">
    <property type="entry name" value="EGF/Laminin"/>
    <property type="match status" value="6"/>
</dbReference>
<evidence type="ECO:0000259" key="22">
    <source>
        <dbReference type="PROSITE" id="PS50923"/>
    </source>
</evidence>
<evidence type="ECO:0000256" key="14">
    <source>
        <dbReference type="ARBA" id="ARBA00023170"/>
    </source>
</evidence>
<evidence type="ECO:0000256" key="8">
    <source>
        <dbReference type="ARBA" id="ARBA00022729"/>
    </source>
</evidence>
<dbReference type="Pfam" id="PF12661">
    <property type="entry name" value="hEGF"/>
    <property type="match status" value="1"/>
</dbReference>
<feature type="disulfide bond" evidence="16">
    <location>
        <begin position="442"/>
        <end position="452"/>
    </location>
</feature>
<evidence type="ECO:0000256" key="1">
    <source>
        <dbReference type="ARBA" id="ARBA00004479"/>
    </source>
</evidence>
<evidence type="ECO:0000256" key="16">
    <source>
        <dbReference type="PROSITE-ProRule" id="PRU00076"/>
    </source>
</evidence>
<dbReference type="GO" id="GO:0006897">
    <property type="term" value="P:endocytosis"/>
    <property type="evidence" value="ECO:0007669"/>
    <property type="project" value="UniProtKB-KW"/>
</dbReference>
<feature type="domain" description="EGF-like" evidence="20">
    <location>
        <begin position="1270"/>
        <end position="1311"/>
    </location>
</feature>
<feature type="domain" description="EGF-like" evidence="20">
    <location>
        <begin position="438"/>
        <end position="477"/>
    </location>
</feature>
<feature type="domain" description="EGF-like" evidence="20">
    <location>
        <begin position="1054"/>
        <end position="1094"/>
    </location>
</feature>
<evidence type="ECO:0000256" key="12">
    <source>
        <dbReference type="ARBA" id="ARBA00023136"/>
    </source>
</evidence>
<dbReference type="Pfam" id="PF00084">
    <property type="entry name" value="Sushi"/>
    <property type="match status" value="3"/>
</dbReference>
<dbReference type="GO" id="GO:0016020">
    <property type="term" value="C:membrane"/>
    <property type="evidence" value="ECO:0007669"/>
    <property type="project" value="UniProtKB-SubCell"/>
</dbReference>